<feature type="transmembrane region" description="Helical" evidence="1">
    <location>
        <begin position="82"/>
        <end position="101"/>
    </location>
</feature>
<gene>
    <name evidence="3" type="ORF">ACFFGS_02485</name>
</gene>
<dbReference type="RefSeq" id="WP_137646223.1">
    <property type="nucleotide sequence ID" value="NZ_BAABRM010000054.1"/>
</dbReference>
<dbReference type="Proteomes" id="UP001589855">
    <property type="component" value="Unassembled WGS sequence"/>
</dbReference>
<dbReference type="InterPro" id="IPR006976">
    <property type="entry name" value="VanZ-like"/>
</dbReference>
<keyword evidence="1" id="KW-0812">Transmembrane</keyword>
<proteinExistence type="predicted"/>
<evidence type="ECO:0000256" key="1">
    <source>
        <dbReference type="SAM" id="Phobius"/>
    </source>
</evidence>
<organism evidence="3 4">
    <name type="scientific">Lactiplantibacillus plajomi</name>
    <dbReference type="NCBI Taxonomy" id="1457217"/>
    <lineage>
        <taxon>Bacteria</taxon>
        <taxon>Bacillati</taxon>
        <taxon>Bacillota</taxon>
        <taxon>Bacilli</taxon>
        <taxon>Lactobacillales</taxon>
        <taxon>Lactobacillaceae</taxon>
        <taxon>Lactiplantibacillus</taxon>
    </lineage>
</organism>
<feature type="transmembrane region" description="Helical" evidence="1">
    <location>
        <begin position="142"/>
        <end position="161"/>
    </location>
</feature>
<protein>
    <submittedName>
        <fullName evidence="3">VanZ family protein</fullName>
    </submittedName>
</protein>
<dbReference type="InterPro" id="IPR053150">
    <property type="entry name" value="Teicoplanin_resist-assoc"/>
</dbReference>
<dbReference type="Pfam" id="PF04892">
    <property type="entry name" value="VanZ"/>
    <property type="match status" value="1"/>
</dbReference>
<evidence type="ECO:0000259" key="2">
    <source>
        <dbReference type="Pfam" id="PF04892"/>
    </source>
</evidence>
<name>A0ABV6K4R9_9LACO</name>
<evidence type="ECO:0000313" key="3">
    <source>
        <dbReference type="EMBL" id="MFC0423033.1"/>
    </source>
</evidence>
<dbReference type="PANTHER" id="PTHR36834:SF2">
    <property type="entry name" value="MEMBRANE PROTEIN"/>
    <property type="match status" value="1"/>
</dbReference>
<keyword evidence="4" id="KW-1185">Reference proteome</keyword>
<sequence>MLPWLPFIIISIGLIGLAIHQWQSAGNQRFRRLLLISFIWVLAAFCMTPTSYNFGSTTIMHYFQWGPVILNVIPFQLLDLEFWLNVALTIPLGSLLCWNFPNWRWSTVVLIGLITGLSLEGGQLILDLLVNLKRWVDIDDLLTNWLGVILGYTLTVAIRRLPGFKWLN</sequence>
<feature type="transmembrane region" description="Helical" evidence="1">
    <location>
        <begin position="34"/>
        <end position="52"/>
    </location>
</feature>
<feature type="transmembrane region" description="Helical" evidence="1">
    <location>
        <begin position="6"/>
        <end position="22"/>
    </location>
</feature>
<feature type="domain" description="VanZ-like" evidence="2">
    <location>
        <begin position="38"/>
        <end position="157"/>
    </location>
</feature>
<reference evidence="3 4" key="1">
    <citation type="submission" date="2024-09" db="EMBL/GenBank/DDBJ databases">
        <authorList>
            <person name="Sun Q."/>
            <person name="Mori K."/>
        </authorList>
    </citation>
    <scope>NUCLEOTIDE SEQUENCE [LARGE SCALE GENOMIC DNA]</scope>
    <source>
        <strain evidence="3 4">TBRC 4575</strain>
    </source>
</reference>
<dbReference type="PANTHER" id="PTHR36834">
    <property type="entry name" value="MEMBRANE PROTEIN-RELATED"/>
    <property type="match status" value="1"/>
</dbReference>
<keyword evidence="1" id="KW-1133">Transmembrane helix</keyword>
<feature type="transmembrane region" description="Helical" evidence="1">
    <location>
        <begin position="108"/>
        <end position="130"/>
    </location>
</feature>
<dbReference type="EMBL" id="JBHLUK010000011">
    <property type="protein sequence ID" value="MFC0423033.1"/>
    <property type="molecule type" value="Genomic_DNA"/>
</dbReference>
<evidence type="ECO:0000313" key="4">
    <source>
        <dbReference type="Proteomes" id="UP001589855"/>
    </source>
</evidence>
<keyword evidence="1" id="KW-0472">Membrane</keyword>
<comment type="caution">
    <text evidence="3">The sequence shown here is derived from an EMBL/GenBank/DDBJ whole genome shotgun (WGS) entry which is preliminary data.</text>
</comment>
<accession>A0ABV6K4R9</accession>